<evidence type="ECO:0000259" key="1">
    <source>
        <dbReference type="Pfam" id="PF02625"/>
    </source>
</evidence>
<evidence type="ECO:0000313" key="4">
    <source>
        <dbReference type="Proteomes" id="UP000256388"/>
    </source>
</evidence>
<comment type="caution">
    <text evidence="3">The sequence shown here is derived from an EMBL/GenBank/DDBJ whole genome shotgun (WGS) entry which is preliminary data.</text>
</comment>
<reference evidence="3 4" key="1">
    <citation type="submission" date="2018-08" db="EMBL/GenBank/DDBJ databases">
        <title>Genomic Encyclopedia of Type Strains, Phase IV (KMG-IV): sequencing the most valuable type-strain genomes for metagenomic binning, comparative biology and taxonomic classification.</title>
        <authorList>
            <person name="Goeker M."/>
        </authorList>
    </citation>
    <scope>NUCLEOTIDE SEQUENCE [LARGE SCALE GENOMIC DNA]</scope>
    <source>
        <strain evidence="3 4">DSM 23923</strain>
    </source>
</reference>
<dbReference type="Gene3D" id="3.40.50.720">
    <property type="entry name" value="NAD(P)-binding Rossmann-like Domain"/>
    <property type="match status" value="1"/>
</dbReference>
<dbReference type="PANTHER" id="PTHR30388">
    <property type="entry name" value="ALDEHYDE OXIDOREDUCTASE MOLYBDENUM COFACTOR ASSEMBLY PROTEIN"/>
    <property type="match status" value="1"/>
</dbReference>
<evidence type="ECO:0000313" key="3">
    <source>
        <dbReference type="EMBL" id="REG10491.1"/>
    </source>
</evidence>
<protein>
    <submittedName>
        <fullName evidence="3">Xanthine dehydrogenase accessory factor</fullName>
    </submittedName>
</protein>
<dbReference type="OrthoDB" id="9773039at2"/>
<dbReference type="PANTHER" id="PTHR30388:SF4">
    <property type="entry name" value="MOLYBDENUM COFACTOR INSERTION CHAPERONE PAOD"/>
    <property type="match status" value="1"/>
</dbReference>
<sequence length="348" mass="37903">MDEVIAALKEWLDEGKQTAIAIVVNKKGSAMRPVGAKMAISQDSSIVGSISGGCVENAVIVEALACMRSGQPKLLHYGVSDDTAWSVGLMCGGEIDVMLLPINSNGEGSFDRIVVDKIAHLQSQRMPFMMLVLLSGKRFGHSCILENRDGKIDGNAAAWVERSQFSRLEEMMRTEASQIIETTAGQVYVDVGKPAPRLVVIGGAHVSIAFVKMAKLLGYYTILIDPRKTFATDERFPEIDEMLGEWPVEGMEKIKLNNADYVLLASHDDKLDLPAASAALKADATYIGMLASRTTKARRFKLLAEEGFPMEQIEKIHAPVGLDIGARTPEEIALAMLAEITAYRYGKV</sequence>
<dbReference type="RefSeq" id="WP_116223668.1">
    <property type="nucleotide sequence ID" value="NZ_AP018437.1"/>
</dbReference>
<dbReference type="Pfam" id="PF02625">
    <property type="entry name" value="XdhC_CoxI"/>
    <property type="match status" value="1"/>
</dbReference>
<accession>A0A347ZUE2</accession>
<dbReference type="EMBL" id="QUMS01000001">
    <property type="protein sequence ID" value="REG10491.1"/>
    <property type="molecule type" value="Genomic_DNA"/>
</dbReference>
<organism evidence="3 4">
    <name type="scientific">Pelolinea submarina</name>
    <dbReference type="NCBI Taxonomy" id="913107"/>
    <lineage>
        <taxon>Bacteria</taxon>
        <taxon>Bacillati</taxon>
        <taxon>Chloroflexota</taxon>
        <taxon>Anaerolineae</taxon>
        <taxon>Anaerolineales</taxon>
        <taxon>Anaerolineaceae</taxon>
        <taxon>Pelolinea</taxon>
    </lineage>
</organism>
<evidence type="ECO:0000259" key="2">
    <source>
        <dbReference type="Pfam" id="PF13478"/>
    </source>
</evidence>
<name>A0A347ZUE2_9CHLR</name>
<dbReference type="Pfam" id="PF13478">
    <property type="entry name" value="XdhC_C"/>
    <property type="match status" value="1"/>
</dbReference>
<dbReference type="InterPro" id="IPR052698">
    <property type="entry name" value="MoCofactor_Util/Proc"/>
</dbReference>
<dbReference type="Proteomes" id="UP000256388">
    <property type="component" value="Unassembled WGS sequence"/>
</dbReference>
<gene>
    <name evidence="3" type="ORF">DFR64_0349</name>
</gene>
<dbReference type="InterPro" id="IPR003777">
    <property type="entry name" value="XdhC_CoxI"/>
</dbReference>
<proteinExistence type="predicted"/>
<dbReference type="InterPro" id="IPR027051">
    <property type="entry name" value="XdhC_Rossmann_dom"/>
</dbReference>
<feature type="domain" description="XdhC Rossmann" evidence="2">
    <location>
        <begin position="198"/>
        <end position="340"/>
    </location>
</feature>
<dbReference type="AlphaFoldDB" id="A0A347ZUE2"/>
<keyword evidence="4" id="KW-1185">Reference proteome</keyword>
<feature type="domain" description="XdhC- CoxI" evidence="1">
    <location>
        <begin position="11"/>
        <end position="78"/>
    </location>
</feature>